<dbReference type="Gene3D" id="2.60.40.1930">
    <property type="match status" value="1"/>
</dbReference>
<dbReference type="Pfam" id="PF17962">
    <property type="entry name" value="bMG6"/>
    <property type="match status" value="1"/>
</dbReference>
<evidence type="ECO:0000313" key="6">
    <source>
        <dbReference type="Proteomes" id="UP000662783"/>
    </source>
</evidence>
<dbReference type="Gene3D" id="2.60.40.3710">
    <property type="match status" value="1"/>
</dbReference>
<keyword evidence="6" id="KW-1185">Reference proteome</keyword>
<dbReference type="InterPro" id="IPR008930">
    <property type="entry name" value="Terpenoid_cyclase/PrenylTrfase"/>
</dbReference>
<gene>
    <name evidence="5" type="ORF">JR347_16040</name>
</gene>
<evidence type="ECO:0008006" key="7">
    <source>
        <dbReference type="Google" id="ProtNLM"/>
    </source>
</evidence>
<protein>
    <recommendedName>
        <fullName evidence="7">Alpha-2-macroglobulin</fullName>
    </recommendedName>
</protein>
<dbReference type="PANTHER" id="PTHR40094:SF1">
    <property type="entry name" value="UBIQUITIN DOMAIN-CONTAINING PROTEIN"/>
    <property type="match status" value="1"/>
</dbReference>
<evidence type="ECO:0000256" key="2">
    <source>
        <dbReference type="ARBA" id="ARBA00022729"/>
    </source>
</evidence>
<evidence type="ECO:0000259" key="4">
    <source>
        <dbReference type="SMART" id="SM01360"/>
    </source>
</evidence>
<feature type="domain" description="Alpha-2-macroglobulin" evidence="4">
    <location>
        <begin position="1192"/>
        <end position="1280"/>
    </location>
</feature>
<dbReference type="Pfam" id="PF11974">
    <property type="entry name" value="bMG3"/>
    <property type="match status" value="1"/>
</dbReference>
<dbReference type="Pfam" id="PF07678">
    <property type="entry name" value="TED_complement"/>
    <property type="match status" value="1"/>
</dbReference>
<dbReference type="SUPFAM" id="SSF48239">
    <property type="entry name" value="Terpenoid cyclases/Protein prenyltransferases"/>
    <property type="match status" value="1"/>
</dbReference>
<dbReference type="Gene3D" id="1.50.10.20">
    <property type="match status" value="1"/>
</dbReference>
<dbReference type="InterPro" id="IPR051802">
    <property type="entry name" value="YfhM-like"/>
</dbReference>
<dbReference type="InterPro" id="IPR002890">
    <property type="entry name" value="MG2"/>
</dbReference>
<comment type="similarity">
    <text evidence="1">Belongs to the protease inhibitor I39 (alpha-2-macroglobulin) family. Bacterial alpha-2-macroglobulin subfamily.</text>
</comment>
<organism evidence="5 6">
    <name type="scientific">Fulvivirga lutea</name>
    <dbReference type="NCBI Taxonomy" id="2810512"/>
    <lineage>
        <taxon>Bacteria</taxon>
        <taxon>Pseudomonadati</taxon>
        <taxon>Bacteroidota</taxon>
        <taxon>Cytophagia</taxon>
        <taxon>Cytophagales</taxon>
        <taxon>Fulvivirgaceae</taxon>
        <taxon>Fulvivirga</taxon>
    </lineage>
</organism>
<dbReference type="RefSeq" id="WP_205721597.1">
    <property type="nucleotide sequence ID" value="NZ_CP070608.1"/>
</dbReference>
<dbReference type="GO" id="GO:0005615">
    <property type="term" value="C:extracellular space"/>
    <property type="evidence" value="ECO:0007669"/>
    <property type="project" value="InterPro"/>
</dbReference>
<dbReference type="Pfam" id="PF17972">
    <property type="entry name" value="bMG5"/>
    <property type="match status" value="1"/>
</dbReference>
<dbReference type="InterPro" id="IPR047565">
    <property type="entry name" value="Alpha-macroglob_thiol-ester_cl"/>
</dbReference>
<dbReference type="SMART" id="SM01360">
    <property type="entry name" value="A2M"/>
    <property type="match status" value="1"/>
</dbReference>
<dbReference type="SMART" id="SM01419">
    <property type="entry name" value="Thiol-ester_cl"/>
    <property type="match status" value="1"/>
</dbReference>
<dbReference type="InterPro" id="IPR041246">
    <property type="entry name" value="Bact_MG10"/>
</dbReference>
<dbReference type="KEGG" id="fuv:JR347_16040"/>
<keyword evidence="2" id="KW-0732">Signal</keyword>
<evidence type="ECO:0000313" key="5">
    <source>
        <dbReference type="EMBL" id="QSE97084.1"/>
    </source>
</evidence>
<accession>A0A974WFY6</accession>
<dbReference type="PANTHER" id="PTHR40094">
    <property type="entry name" value="ALPHA-2-MACROGLOBULIN HOMOLOG"/>
    <property type="match status" value="1"/>
</dbReference>
<dbReference type="InterPro" id="IPR001599">
    <property type="entry name" value="Macroglobln_a2"/>
</dbReference>
<dbReference type="Pfam" id="PF07703">
    <property type="entry name" value="A2M_BRD"/>
    <property type="match status" value="1"/>
</dbReference>
<dbReference type="EMBL" id="CP070608">
    <property type="protein sequence ID" value="QSE97084.1"/>
    <property type="molecule type" value="Genomic_DNA"/>
</dbReference>
<dbReference type="InterPro" id="IPR041462">
    <property type="entry name" value="Bact_A2M_MG6"/>
</dbReference>
<dbReference type="InterPro" id="IPR041203">
    <property type="entry name" value="Bact_A2M_MG5"/>
</dbReference>
<dbReference type="Pfam" id="PF00207">
    <property type="entry name" value="A2M"/>
    <property type="match status" value="1"/>
</dbReference>
<dbReference type="SMART" id="SM01359">
    <property type="entry name" value="A2M_N_2"/>
    <property type="match status" value="1"/>
</dbReference>
<sequence>MRYYLLLPILLFLASCGKDSPTEGVQIDPAFTGYISAFTSGTVSNQSTIQIRFRENVSAAIVGEEVDSDLFEIVPEIKGKAHWVSENTIEFTPEKTLPSNKLFEVRFELGDVIEVPEKLKVLVFQFQTIEQRISINFEGLEAYNKKDLSWQRLNGNLITSDFALEEQVEQSLSATQAGKKVKLKWDHSVDGRTHNFRIDSVSRGKTVNQVVLVWDGKPMDSDSKGERVVEVPPLGDFSVMEMRLTQQPDQFITLYFSDPLDSKQELNGLIYLKSGDKVRFSVDNNTVKVYPVNRLTAETDIIVNRGVKNSMGYQLKAEFTKKVKFSNIKPDVKLLGDGIILPSTDGLVLPFKAVNLSGLNVKIIKIFEDNITQFFQVNQFDGTRELKRVGRLVYKESVDLQSLGSVDFGTWNTFGLDLSKIINVEPGAIYRVSLSFDINQSLYPCAGNSVEEGEVDFLLDDPEMDAYDQVDGYYYYDDYYYDDYYYYNDGYDYNERDNPCHPSYYMRNQHVVTRNVFASDLGIIAKKGEGSQVVVAVSDIRTALTMEGVSVELLNLQGQIIGSGTTDANGLAKINAEGKPFMLAARKGLQVGYLKMDDGSALSQSMFDVSGSEVRKGLKGFIYGDRGVWRPGDSLYVAFMLEDALNVIPNGHPIVMELYTPENQLYKRKVKTKAVKGIYDFRTVTEQDAPTGNWLAKVKVGGASFTKTLRIETVKPNRLKINLKYEDEILRNKKSTSGNLELKWLHGAIAKNLKADIEVTLDKGQHPFKKFNNYVFHDPSKDFDAETQFIFDGKVNEQGVASVPTNINVNSNTPGILQANFKIRAYEQGGDFSVDRFSMPFSPYTSYVGVKVPEGQGWRSALYSNEANLIPIVTLDETGNPVSRSGLKVEVYEIGWRWWWQRNESEDLASYIRSNSRNRLISDEISTGADGKAMYELNFKNNTWGRKLIKVTDPVSGHSTGQIFYTSYRGYWSAGSAGPGGAEMLTFRTNKETYNVGEQVEITLPAGEQGRALISLETGSEVVDAFWVESTGKESKYTFEVTDKMAPNVFVHVSYVQPHNLKSNDRPIRLYGIQSIGVEDPATHLMPVINMPDVLEPESKYTIEVSEKEGKEMAYTIAVVDDGLLDLTRFKTPNPWDHFYSKEALGIKTWDMYKYVMGAYAGELAGLLAIGGDEELNAGGDGKKANRFKPVVSYLGPFYLKSGQKKKHTLEMPNYIGSVRAMVVAGSEFAYGNAQKTIPVKKPLMVLSTLPRVVGPNETIDVPVTIFAMDKKIKNVRAEIQANELFEIVGSDKQTTRFSEEGEQTVYFKLKAKEAIGIGKVEVVVSSSGERASHETELDVRIANPPVTVVQDAALEPGKSWSTTYEALGVLGTNEATLEFSKIPSINLGERIEYLIRYPHGCIEQTTSSVFPQLHLAKLMDLTEKQKQETEDNIRAGINRLKNFQLSDGSFAYWPGNLDYSEWGTSYAGHFLLEAEAAGYSLPYNFKKSWIKFQTGLANNWMRTQSQYSYLMQAYRLYTLALAGSPALGAMNRMKEVPNLSTAAKWRLAAAYVLAGKERVAKEIVSNTSTYVEKYNELGYTYGSSLRDQAMILETLVLLKDFTNAKSVLDEIVDQFGKRQWYSTQTVSYTLIAISKLLGTDADNKEMNFSYTINGGGKQTEKTSNAISSKELEFSNNKVSVTNNGNGMLFVRLSNSGTPLESDLIDQENNLNMTVKYTNMNGAPIDVTRLEQGTDFIAEVTVSHPGLRARYDEMALTQIFPSGWEIRNLRMDLNTAINTGDVPEYQDIRDDRVMTYFDIVKGDSKTFRIILNAAYTGSYYLAATHCGAMYDDNISAYKAGKWVEVVKAE</sequence>
<dbReference type="Proteomes" id="UP000662783">
    <property type="component" value="Chromosome"/>
</dbReference>
<evidence type="ECO:0000256" key="1">
    <source>
        <dbReference type="ARBA" id="ARBA00010556"/>
    </source>
</evidence>
<dbReference type="InterPro" id="IPR021868">
    <property type="entry name" value="Alpha_2_Macroglob_MG3"/>
</dbReference>
<feature type="domain" description="Alpha-2-macroglobulin bait region" evidence="3">
    <location>
        <begin position="985"/>
        <end position="1127"/>
    </location>
</feature>
<dbReference type="Pfam" id="PF01835">
    <property type="entry name" value="MG2"/>
    <property type="match status" value="1"/>
</dbReference>
<reference evidence="5" key="1">
    <citation type="submission" date="2021-02" db="EMBL/GenBank/DDBJ databases">
        <title>Fulvivirga sp. S481 isolated from sea water.</title>
        <authorList>
            <person name="Bae S.S."/>
            <person name="Baek K."/>
        </authorList>
    </citation>
    <scope>NUCLEOTIDE SEQUENCE</scope>
    <source>
        <strain evidence="5">S481</strain>
    </source>
</reference>
<evidence type="ECO:0000259" key="3">
    <source>
        <dbReference type="SMART" id="SM01359"/>
    </source>
</evidence>
<dbReference type="CDD" id="cd02891">
    <property type="entry name" value="A2M_like"/>
    <property type="match status" value="1"/>
</dbReference>
<name>A0A974WFY6_9BACT</name>
<dbReference type="PROSITE" id="PS51257">
    <property type="entry name" value="PROKAR_LIPOPROTEIN"/>
    <property type="match status" value="1"/>
</dbReference>
<dbReference type="InterPro" id="IPR011625">
    <property type="entry name" value="A2M_N_BRD"/>
</dbReference>
<dbReference type="InterPro" id="IPR011626">
    <property type="entry name" value="Alpha-macroglobulin_TED"/>
</dbReference>
<dbReference type="GO" id="GO:0004866">
    <property type="term" value="F:endopeptidase inhibitor activity"/>
    <property type="evidence" value="ECO:0007669"/>
    <property type="project" value="InterPro"/>
</dbReference>
<proteinExistence type="inferred from homology"/>
<dbReference type="Pfam" id="PF17973">
    <property type="entry name" value="bMG10"/>
    <property type="match status" value="1"/>
</dbReference>